<name>A0ABW2Z1G9_9SPHI</name>
<evidence type="ECO:0000256" key="1">
    <source>
        <dbReference type="SAM" id="Phobius"/>
    </source>
</evidence>
<accession>A0ABW2Z1G9</accession>
<comment type="caution">
    <text evidence="2">The sequence shown here is derived from an EMBL/GenBank/DDBJ whole genome shotgun (WGS) entry which is preliminary data.</text>
</comment>
<feature type="transmembrane region" description="Helical" evidence="1">
    <location>
        <begin position="136"/>
        <end position="156"/>
    </location>
</feature>
<feature type="transmembrane region" description="Helical" evidence="1">
    <location>
        <begin position="282"/>
        <end position="301"/>
    </location>
</feature>
<keyword evidence="3" id="KW-1185">Reference proteome</keyword>
<proteinExistence type="predicted"/>
<dbReference type="Proteomes" id="UP001596958">
    <property type="component" value="Unassembled WGS sequence"/>
</dbReference>
<keyword evidence="2" id="KW-0328">Glycosyltransferase</keyword>
<evidence type="ECO:0000313" key="3">
    <source>
        <dbReference type="Proteomes" id="UP001596958"/>
    </source>
</evidence>
<reference evidence="3" key="1">
    <citation type="journal article" date="2019" name="Int. J. Syst. Evol. Microbiol.">
        <title>The Global Catalogue of Microorganisms (GCM) 10K type strain sequencing project: providing services to taxonomists for standard genome sequencing and annotation.</title>
        <authorList>
            <consortium name="The Broad Institute Genomics Platform"/>
            <consortium name="The Broad Institute Genome Sequencing Center for Infectious Disease"/>
            <person name="Wu L."/>
            <person name="Ma J."/>
        </authorList>
    </citation>
    <scope>NUCLEOTIDE SEQUENCE [LARGE SCALE GENOMIC DNA]</scope>
    <source>
        <strain evidence="3">CCUG 63418</strain>
    </source>
</reference>
<dbReference type="EMBL" id="JBHTHU010000006">
    <property type="protein sequence ID" value="MFD0750601.1"/>
    <property type="molecule type" value="Genomic_DNA"/>
</dbReference>
<sequence>MNLKQSIKNWSPGVLQIIVLLTLLQLFITLLTNGFALSADEAMWHYIGRNWFRHGLVPYSGGVDNKSPLFFAVFGLSDLFFGVNYWFPRVLGTLCQSAGIYYIYKIAYHIAGKQAAMLAISFYGLSVLWHCADGKYVSYTETYEVLFIIIAFYIFLTRQNNAGAFLSGFPAAVGLGFRLSAIFGIITLFIASLHRDKKYTVVFCAGVLAGLGLLAILFVIAGINLGEVFTYALTDNFGTGSTTDHSLLWRLEQLCGMFFYSEMVLFYPLLLAYWFIKRKLDWLLLWLLLEFIGLNIVGNYARIQLKDLLPAFSLISAFAVTHIIKTYNISAARAFLIVWVCFFPKLLEPLVNLKKLFVKDNTKTENISSQPDESRSKQLGLWIKANTTRNQKVFVAGFGAQVQVYSERLSPTIYFNVTQTALAKKRFFADMETNQPDVVLVPRFPEYVKYVSTDLRKYVDSLVARSYHLEGNLNGYNIYRIKSK</sequence>
<feature type="transmembrane region" description="Helical" evidence="1">
    <location>
        <begin position="108"/>
        <end position="130"/>
    </location>
</feature>
<dbReference type="RefSeq" id="WP_377100010.1">
    <property type="nucleotide sequence ID" value="NZ_JBHTHU010000006.1"/>
</dbReference>
<feature type="transmembrane region" description="Helical" evidence="1">
    <location>
        <begin position="69"/>
        <end position="87"/>
    </location>
</feature>
<evidence type="ECO:0000313" key="2">
    <source>
        <dbReference type="EMBL" id="MFD0750601.1"/>
    </source>
</evidence>
<keyword evidence="1" id="KW-1133">Transmembrane helix</keyword>
<dbReference type="EC" id="2.4.-.-" evidence="2"/>
<feature type="transmembrane region" description="Helical" evidence="1">
    <location>
        <begin position="199"/>
        <end position="223"/>
    </location>
</feature>
<keyword evidence="2" id="KW-0808">Transferase</keyword>
<gene>
    <name evidence="2" type="ORF">ACFQZS_10630</name>
</gene>
<organism evidence="2 3">
    <name type="scientific">Mucilaginibacter calamicampi</name>
    <dbReference type="NCBI Taxonomy" id="1302352"/>
    <lineage>
        <taxon>Bacteria</taxon>
        <taxon>Pseudomonadati</taxon>
        <taxon>Bacteroidota</taxon>
        <taxon>Sphingobacteriia</taxon>
        <taxon>Sphingobacteriales</taxon>
        <taxon>Sphingobacteriaceae</taxon>
        <taxon>Mucilaginibacter</taxon>
    </lineage>
</organism>
<protein>
    <submittedName>
        <fullName evidence="2">ArnT family glycosyltransferase</fullName>
        <ecNumber evidence="2">2.4.-.-</ecNumber>
    </submittedName>
</protein>
<keyword evidence="1" id="KW-0472">Membrane</keyword>
<feature type="transmembrane region" description="Helical" evidence="1">
    <location>
        <begin position="257"/>
        <end position="276"/>
    </location>
</feature>
<dbReference type="GO" id="GO:0016757">
    <property type="term" value="F:glycosyltransferase activity"/>
    <property type="evidence" value="ECO:0007669"/>
    <property type="project" value="UniProtKB-KW"/>
</dbReference>
<keyword evidence="1" id="KW-0812">Transmembrane</keyword>
<feature type="transmembrane region" description="Helical" evidence="1">
    <location>
        <begin position="168"/>
        <end position="193"/>
    </location>
</feature>